<gene>
    <name evidence="5" type="ORF">PARMNEM_LOCUS14922</name>
</gene>
<evidence type="ECO:0000256" key="2">
    <source>
        <dbReference type="ARBA" id="ARBA00022857"/>
    </source>
</evidence>
<name>A0AAV1LMY6_9NEOP</name>
<protein>
    <recommendedName>
        <fullName evidence="7">Carbonyl reductase</fullName>
    </recommendedName>
</protein>
<sequence>MSVSKVAIVTGANKGLGYALVKELCKNYNGIVYLTSRDKERGRRACERLNQLDLHPEYHQLDIVNNLNITKFCSFIKNKDQRVDILINNAGILFLKDAKEPRDFQAEQTILVNFTALVSFTEAMLPYIANGGKIVNISSSSGHLSRIPSEKLRTKISSPNLTLNELKELMNDYVEAVKQGKDIEEGWGDSPYVVSKNAVNAYTFMLQRRLADRKITVNCVHPGYVITDMTRGSGSVTPEQAAKVVVKLALEPEGGGLYVWHNGAVVPWDGPDPRGFIDNI</sequence>
<keyword evidence="6" id="KW-1185">Reference proteome</keyword>
<dbReference type="PRINTS" id="PR00080">
    <property type="entry name" value="SDRFAMILY"/>
</dbReference>
<dbReference type="Proteomes" id="UP001314205">
    <property type="component" value="Unassembled WGS sequence"/>
</dbReference>
<comment type="similarity">
    <text evidence="1 4">Belongs to the short-chain dehydrogenases/reductases (SDR) family.</text>
</comment>
<reference evidence="5 6" key="1">
    <citation type="submission" date="2023-11" db="EMBL/GenBank/DDBJ databases">
        <authorList>
            <person name="Hedman E."/>
            <person name="Englund M."/>
            <person name="Stromberg M."/>
            <person name="Nyberg Akerstrom W."/>
            <person name="Nylinder S."/>
            <person name="Jareborg N."/>
            <person name="Kallberg Y."/>
            <person name="Kronander E."/>
        </authorList>
    </citation>
    <scope>NUCLEOTIDE SEQUENCE [LARGE SCALE GENOMIC DNA]</scope>
</reference>
<evidence type="ECO:0008006" key="7">
    <source>
        <dbReference type="Google" id="ProtNLM"/>
    </source>
</evidence>
<dbReference type="Gene3D" id="3.40.50.720">
    <property type="entry name" value="NAD(P)-binding Rossmann-like Domain"/>
    <property type="match status" value="1"/>
</dbReference>
<dbReference type="InterPro" id="IPR036291">
    <property type="entry name" value="NAD(P)-bd_dom_sf"/>
</dbReference>
<dbReference type="PRINTS" id="PR00081">
    <property type="entry name" value="GDHRDH"/>
</dbReference>
<dbReference type="InterPro" id="IPR002347">
    <property type="entry name" value="SDR_fam"/>
</dbReference>
<keyword evidence="2" id="KW-0521">NADP</keyword>
<evidence type="ECO:0000256" key="3">
    <source>
        <dbReference type="ARBA" id="ARBA00023002"/>
    </source>
</evidence>
<dbReference type="GO" id="GO:0004090">
    <property type="term" value="F:carbonyl reductase (NADPH) activity"/>
    <property type="evidence" value="ECO:0007669"/>
    <property type="project" value="TreeGrafter"/>
</dbReference>
<proteinExistence type="inferred from homology"/>
<comment type="caution">
    <text evidence="5">The sequence shown here is derived from an EMBL/GenBank/DDBJ whole genome shotgun (WGS) entry which is preliminary data.</text>
</comment>
<evidence type="ECO:0000313" key="5">
    <source>
        <dbReference type="EMBL" id="CAK1595442.1"/>
    </source>
</evidence>
<dbReference type="AlphaFoldDB" id="A0AAV1LMY6"/>
<organism evidence="5 6">
    <name type="scientific">Parnassius mnemosyne</name>
    <name type="common">clouded apollo</name>
    <dbReference type="NCBI Taxonomy" id="213953"/>
    <lineage>
        <taxon>Eukaryota</taxon>
        <taxon>Metazoa</taxon>
        <taxon>Ecdysozoa</taxon>
        <taxon>Arthropoda</taxon>
        <taxon>Hexapoda</taxon>
        <taxon>Insecta</taxon>
        <taxon>Pterygota</taxon>
        <taxon>Neoptera</taxon>
        <taxon>Endopterygota</taxon>
        <taxon>Lepidoptera</taxon>
        <taxon>Glossata</taxon>
        <taxon>Ditrysia</taxon>
        <taxon>Papilionoidea</taxon>
        <taxon>Papilionidae</taxon>
        <taxon>Parnassiinae</taxon>
        <taxon>Parnassini</taxon>
        <taxon>Parnassius</taxon>
        <taxon>Driopa</taxon>
    </lineage>
</organism>
<evidence type="ECO:0000256" key="4">
    <source>
        <dbReference type="RuleBase" id="RU000363"/>
    </source>
</evidence>
<dbReference type="PANTHER" id="PTHR43963">
    <property type="entry name" value="CARBONYL REDUCTASE 1-RELATED"/>
    <property type="match status" value="1"/>
</dbReference>
<dbReference type="SUPFAM" id="SSF51735">
    <property type="entry name" value="NAD(P)-binding Rossmann-fold domains"/>
    <property type="match status" value="1"/>
</dbReference>
<evidence type="ECO:0000313" key="6">
    <source>
        <dbReference type="Proteomes" id="UP001314205"/>
    </source>
</evidence>
<dbReference type="PANTHER" id="PTHR43963:SF4">
    <property type="entry name" value="CARBONYL REDUCTASE (NADPH)"/>
    <property type="match status" value="1"/>
</dbReference>
<keyword evidence="3" id="KW-0560">Oxidoreductase</keyword>
<dbReference type="Pfam" id="PF00106">
    <property type="entry name" value="adh_short"/>
    <property type="match status" value="2"/>
</dbReference>
<dbReference type="EMBL" id="CAVLGL010000092">
    <property type="protein sequence ID" value="CAK1595442.1"/>
    <property type="molecule type" value="Genomic_DNA"/>
</dbReference>
<accession>A0AAV1LMY6</accession>
<evidence type="ECO:0000256" key="1">
    <source>
        <dbReference type="ARBA" id="ARBA00006484"/>
    </source>
</evidence>